<protein>
    <recommendedName>
        <fullName evidence="2">Transposase InsH N-terminal domain-containing protein</fullName>
    </recommendedName>
</protein>
<dbReference type="OrthoDB" id="3313640at2"/>
<comment type="caution">
    <text evidence="3">The sequence shown here is derived from an EMBL/GenBank/DDBJ whole genome shotgun (WGS) entry which is preliminary data.</text>
</comment>
<feature type="compositionally biased region" description="Low complexity" evidence="1">
    <location>
        <begin position="115"/>
        <end position="126"/>
    </location>
</feature>
<proteinExistence type="predicted"/>
<dbReference type="Pfam" id="PF05598">
    <property type="entry name" value="DUF772"/>
    <property type="match status" value="1"/>
</dbReference>
<evidence type="ECO:0000313" key="4">
    <source>
        <dbReference type="Proteomes" id="UP000035955"/>
    </source>
</evidence>
<name>A0A0J6SHF6_9HYPH</name>
<organism evidence="3 4">
    <name type="scientific">Methylobacterium variabile</name>
    <dbReference type="NCBI Taxonomy" id="298794"/>
    <lineage>
        <taxon>Bacteria</taxon>
        <taxon>Pseudomonadati</taxon>
        <taxon>Pseudomonadota</taxon>
        <taxon>Alphaproteobacteria</taxon>
        <taxon>Hyphomicrobiales</taxon>
        <taxon>Methylobacteriaceae</taxon>
        <taxon>Methylobacterium</taxon>
    </lineage>
</organism>
<evidence type="ECO:0000313" key="3">
    <source>
        <dbReference type="EMBL" id="KMO33099.1"/>
    </source>
</evidence>
<sequence length="126" mass="13927">MSLRPTIPNDVPDATARIARAAFPHGSLLLGLRAELGPFFDVERFAALFRRLGQPAEASWRLALVTLIQFAERLSDRQAADAVRSQIDWRLYRESSRGRRYDGLTSWKQHGCPRPSGAPASGGPPS</sequence>
<evidence type="ECO:0000256" key="1">
    <source>
        <dbReference type="SAM" id="MobiDB-lite"/>
    </source>
</evidence>
<gene>
    <name evidence="3" type="ORF">VQ02_21860</name>
</gene>
<evidence type="ECO:0000259" key="2">
    <source>
        <dbReference type="Pfam" id="PF05598"/>
    </source>
</evidence>
<dbReference type="RefSeq" id="WP_048446324.1">
    <property type="nucleotide sequence ID" value="NZ_LABY01000161.1"/>
</dbReference>
<keyword evidence="4" id="KW-1185">Reference proteome</keyword>
<reference evidence="3 4" key="1">
    <citation type="submission" date="2015-03" db="EMBL/GenBank/DDBJ databases">
        <title>Genome sequencing of Methylobacterium variabile DSM 16961.</title>
        <authorList>
            <person name="Chaudhry V."/>
            <person name="Patil P.B."/>
        </authorList>
    </citation>
    <scope>NUCLEOTIDE SEQUENCE [LARGE SCALE GENOMIC DNA]</scope>
    <source>
        <strain evidence="3 4">DSM 16961</strain>
    </source>
</reference>
<dbReference type="Proteomes" id="UP000035955">
    <property type="component" value="Unassembled WGS sequence"/>
</dbReference>
<dbReference type="InterPro" id="IPR008490">
    <property type="entry name" value="Transposase_InsH_N"/>
</dbReference>
<feature type="region of interest" description="Disordered" evidence="1">
    <location>
        <begin position="103"/>
        <end position="126"/>
    </location>
</feature>
<feature type="domain" description="Transposase InsH N-terminal" evidence="2">
    <location>
        <begin position="36"/>
        <end position="91"/>
    </location>
</feature>
<dbReference type="PATRIC" id="fig|298794.3.peg.1764"/>
<accession>A0A0J6SHF6</accession>
<dbReference type="AlphaFoldDB" id="A0A0J6SHF6"/>
<dbReference type="EMBL" id="LABY01000161">
    <property type="protein sequence ID" value="KMO33099.1"/>
    <property type="molecule type" value="Genomic_DNA"/>
</dbReference>